<evidence type="ECO:0000256" key="3">
    <source>
        <dbReference type="ARBA" id="ARBA00023026"/>
    </source>
</evidence>
<evidence type="ECO:0000256" key="5">
    <source>
        <dbReference type="SAM" id="MobiDB-lite"/>
    </source>
</evidence>
<feature type="signal peptide" evidence="6">
    <location>
        <begin position="1"/>
        <end position="22"/>
    </location>
</feature>
<feature type="chain" id="PRO_5042466663" evidence="6">
    <location>
        <begin position="23"/>
        <end position="176"/>
    </location>
</feature>
<dbReference type="Gene3D" id="3.90.210.10">
    <property type="entry name" value="Heat-Labile Enterotoxin, subunit A"/>
    <property type="match status" value="1"/>
</dbReference>
<gene>
    <name evidence="7" type="ORF">QQS21_004765</name>
</gene>
<keyword evidence="4" id="KW-1015">Disulfide bond</keyword>
<keyword evidence="3" id="KW-0843">Virulence</keyword>
<sequence>MFGRASFVYFLSFLALLGPALTAHLYRLDFRSPDEIYRAGGMLSWNPSGKGSVIDHVNKKLGDKDPWVSTTNDKKVIQRGATSPSSVNIYYIDPSSLDIVDTVKEFRKAKVDHPHPGEKEFAVKGYIPWKNIVKWETYVRGTKTATTTREEYEKSQKGGSSPKKSAKRYSIRSFVA</sequence>
<evidence type="ECO:0000313" key="7">
    <source>
        <dbReference type="EMBL" id="KAK2601690.1"/>
    </source>
</evidence>
<evidence type="ECO:0000256" key="4">
    <source>
        <dbReference type="ARBA" id="ARBA00023157"/>
    </source>
</evidence>
<comment type="caution">
    <text evidence="7">The sequence shown here is derived from an EMBL/GenBank/DDBJ whole genome shotgun (WGS) entry which is preliminary data.</text>
</comment>
<reference evidence="7" key="1">
    <citation type="submission" date="2023-06" db="EMBL/GenBank/DDBJ databases">
        <title>Conoideocrella luteorostrata (Hypocreales: Clavicipitaceae), a potential biocontrol fungus for elongate hemlock scale in United States Christmas tree production areas.</title>
        <authorList>
            <person name="Barrett H."/>
            <person name="Lovett B."/>
            <person name="Macias A.M."/>
            <person name="Stajich J.E."/>
            <person name="Kasson M.T."/>
        </authorList>
    </citation>
    <scope>NUCLEOTIDE SEQUENCE</scope>
    <source>
        <strain evidence="7">ARSEF 14590</strain>
    </source>
</reference>
<accession>A0AAJ0CQQ7</accession>
<evidence type="ECO:0000313" key="8">
    <source>
        <dbReference type="Proteomes" id="UP001251528"/>
    </source>
</evidence>
<evidence type="ECO:0000256" key="2">
    <source>
        <dbReference type="ARBA" id="ARBA00022729"/>
    </source>
</evidence>
<proteinExistence type="predicted"/>
<name>A0AAJ0CQQ7_9HYPO</name>
<dbReference type="EMBL" id="JASWJB010000072">
    <property type="protein sequence ID" value="KAK2601690.1"/>
    <property type="molecule type" value="Genomic_DNA"/>
</dbReference>
<keyword evidence="8" id="KW-1185">Reference proteome</keyword>
<keyword evidence="2 6" id="KW-0732">Signal</keyword>
<dbReference type="SUPFAM" id="SSF56399">
    <property type="entry name" value="ADP-ribosylation"/>
    <property type="match status" value="1"/>
</dbReference>
<feature type="region of interest" description="Disordered" evidence="5">
    <location>
        <begin position="145"/>
        <end position="176"/>
    </location>
</feature>
<evidence type="ECO:0000256" key="1">
    <source>
        <dbReference type="ARBA" id="ARBA00022656"/>
    </source>
</evidence>
<organism evidence="7 8">
    <name type="scientific">Conoideocrella luteorostrata</name>
    <dbReference type="NCBI Taxonomy" id="1105319"/>
    <lineage>
        <taxon>Eukaryota</taxon>
        <taxon>Fungi</taxon>
        <taxon>Dikarya</taxon>
        <taxon>Ascomycota</taxon>
        <taxon>Pezizomycotina</taxon>
        <taxon>Sordariomycetes</taxon>
        <taxon>Hypocreomycetidae</taxon>
        <taxon>Hypocreales</taxon>
        <taxon>Clavicipitaceae</taxon>
        <taxon>Conoideocrella</taxon>
    </lineage>
</organism>
<dbReference type="Pfam" id="PF01375">
    <property type="entry name" value="Enterotoxin_a"/>
    <property type="match status" value="1"/>
</dbReference>
<dbReference type="GO" id="GO:0090729">
    <property type="term" value="F:toxin activity"/>
    <property type="evidence" value="ECO:0007669"/>
    <property type="project" value="UniProtKB-KW"/>
</dbReference>
<keyword evidence="1" id="KW-0800">Toxin</keyword>
<dbReference type="AlphaFoldDB" id="A0AAJ0CQQ7"/>
<protein>
    <submittedName>
        <fullName evidence="7">Uncharacterized protein</fullName>
    </submittedName>
</protein>
<evidence type="ECO:0000256" key="6">
    <source>
        <dbReference type="SAM" id="SignalP"/>
    </source>
</evidence>
<dbReference type="InterPro" id="IPR001144">
    <property type="entry name" value="Enterotoxin_A"/>
</dbReference>
<dbReference type="Proteomes" id="UP001251528">
    <property type="component" value="Unassembled WGS sequence"/>
</dbReference>